<evidence type="ECO:0000313" key="2">
    <source>
        <dbReference type="EMBL" id="PZF83112.1"/>
    </source>
</evidence>
<dbReference type="Proteomes" id="UP000248764">
    <property type="component" value="Unassembled WGS sequence"/>
</dbReference>
<comment type="caution">
    <text evidence="2">The sequence shown here is derived from an EMBL/GenBank/DDBJ whole genome shotgun (WGS) entry which is preliminary data.</text>
</comment>
<gene>
    <name evidence="2" type="ORF">C1I92_13570</name>
</gene>
<feature type="domain" description="DUF7660" evidence="1">
    <location>
        <begin position="78"/>
        <end position="148"/>
    </location>
</feature>
<dbReference type="RefSeq" id="WP_111255197.1">
    <property type="nucleotide sequence ID" value="NZ_POTW01000028.1"/>
</dbReference>
<keyword evidence="3" id="KW-1185">Reference proteome</keyword>
<protein>
    <recommendedName>
        <fullName evidence="1">DUF7660 domain-containing protein</fullName>
    </recommendedName>
</protein>
<dbReference type="EMBL" id="POTW01000028">
    <property type="protein sequence ID" value="PZF83112.1"/>
    <property type="molecule type" value="Genomic_DNA"/>
</dbReference>
<name>A0A2W2BAG7_9ACTN</name>
<dbReference type="AlphaFoldDB" id="A0A2W2BAG7"/>
<evidence type="ECO:0000259" key="1">
    <source>
        <dbReference type="Pfam" id="PF24693"/>
    </source>
</evidence>
<accession>A0A2W2BAG7</accession>
<dbReference type="InterPro" id="IPR056077">
    <property type="entry name" value="DUF7660"/>
</dbReference>
<sequence length="148" mass="16457">MEIQSVGKDVAQVRLSRAEVLAIRNITERVDLVPFELRGPQQIFERLAAQFGALADSLDHPSWATGRATHADPERATTRDEFGEFLRAVLADFAESGHREWENNTLERFLDGLSAFALARVIDRAAEEQEVASWALFAGLIVTATGYE</sequence>
<organism evidence="2 3">
    <name type="scientific">Jiangella anatolica</name>
    <dbReference type="NCBI Taxonomy" id="2670374"/>
    <lineage>
        <taxon>Bacteria</taxon>
        <taxon>Bacillati</taxon>
        <taxon>Actinomycetota</taxon>
        <taxon>Actinomycetes</taxon>
        <taxon>Jiangellales</taxon>
        <taxon>Jiangellaceae</taxon>
        <taxon>Jiangella</taxon>
    </lineage>
</organism>
<reference evidence="2 3" key="1">
    <citation type="submission" date="2018-01" db="EMBL/GenBank/DDBJ databases">
        <title>Draft genome sequence of Jiangella sp. GTF31.</title>
        <authorList>
            <person name="Sahin N."/>
            <person name="Ay H."/>
            <person name="Saygin H."/>
        </authorList>
    </citation>
    <scope>NUCLEOTIDE SEQUENCE [LARGE SCALE GENOMIC DNA]</scope>
    <source>
        <strain evidence="2 3">GTF31</strain>
    </source>
</reference>
<proteinExistence type="predicted"/>
<evidence type="ECO:0000313" key="3">
    <source>
        <dbReference type="Proteomes" id="UP000248764"/>
    </source>
</evidence>
<dbReference type="Pfam" id="PF24693">
    <property type="entry name" value="DUF7660"/>
    <property type="match status" value="1"/>
</dbReference>